<evidence type="ECO:0000313" key="1">
    <source>
        <dbReference type="EMBL" id="TDL20122.1"/>
    </source>
</evidence>
<proteinExistence type="predicted"/>
<name>A0A4Y7PZ01_9AGAM</name>
<dbReference type="AlphaFoldDB" id="A0A4Y7PZ01"/>
<protein>
    <submittedName>
        <fullName evidence="1">Uncharacterized protein</fullName>
    </submittedName>
</protein>
<gene>
    <name evidence="1" type="ORF">BD410DRAFT_899713</name>
</gene>
<dbReference type="EMBL" id="ML170190">
    <property type="protein sequence ID" value="TDL20122.1"/>
    <property type="molecule type" value="Genomic_DNA"/>
</dbReference>
<dbReference type="OrthoDB" id="2720314at2759"/>
<keyword evidence="2" id="KW-1185">Reference proteome</keyword>
<reference evidence="1 2" key="1">
    <citation type="submission" date="2018-06" db="EMBL/GenBank/DDBJ databases">
        <title>A transcriptomic atlas of mushroom development highlights an independent origin of complex multicellularity.</title>
        <authorList>
            <consortium name="DOE Joint Genome Institute"/>
            <person name="Krizsan K."/>
            <person name="Almasi E."/>
            <person name="Merenyi Z."/>
            <person name="Sahu N."/>
            <person name="Viragh M."/>
            <person name="Koszo T."/>
            <person name="Mondo S."/>
            <person name="Kiss B."/>
            <person name="Balint B."/>
            <person name="Kues U."/>
            <person name="Barry K."/>
            <person name="Hegedus J.C."/>
            <person name="Henrissat B."/>
            <person name="Johnson J."/>
            <person name="Lipzen A."/>
            <person name="Ohm R."/>
            <person name="Nagy I."/>
            <person name="Pangilinan J."/>
            <person name="Yan J."/>
            <person name="Xiong Y."/>
            <person name="Grigoriev I.V."/>
            <person name="Hibbett D.S."/>
            <person name="Nagy L.G."/>
        </authorList>
    </citation>
    <scope>NUCLEOTIDE SEQUENCE [LARGE SCALE GENOMIC DNA]</scope>
    <source>
        <strain evidence="1 2">SZMC22713</strain>
    </source>
</reference>
<accession>A0A4Y7PZ01</accession>
<sequence length="90" mass="10120">MYECGKLLQKRVVRGAVTNGRNWIFLLVKLNDGYSGGTFKQSSLVRCNIAHSHDDGLEILQPGPDLIAAILTHWIEKGFTNLESDDWFEA</sequence>
<dbReference type="Proteomes" id="UP000294933">
    <property type="component" value="Unassembled WGS sequence"/>
</dbReference>
<evidence type="ECO:0000313" key="2">
    <source>
        <dbReference type="Proteomes" id="UP000294933"/>
    </source>
</evidence>
<dbReference type="VEuPathDB" id="FungiDB:BD410DRAFT_899713"/>
<organism evidence="1 2">
    <name type="scientific">Rickenella mellea</name>
    <dbReference type="NCBI Taxonomy" id="50990"/>
    <lineage>
        <taxon>Eukaryota</taxon>
        <taxon>Fungi</taxon>
        <taxon>Dikarya</taxon>
        <taxon>Basidiomycota</taxon>
        <taxon>Agaricomycotina</taxon>
        <taxon>Agaricomycetes</taxon>
        <taxon>Hymenochaetales</taxon>
        <taxon>Rickenellaceae</taxon>
        <taxon>Rickenella</taxon>
    </lineage>
</organism>